<dbReference type="AlphaFoldDB" id="A0A1Q9LBT9"/>
<organism evidence="1 2">
    <name type="scientific">Actinokineospora bangkokensis</name>
    <dbReference type="NCBI Taxonomy" id="1193682"/>
    <lineage>
        <taxon>Bacteria</taxon>
        <taxon>Bacillati</taxon>
        <taxon>Actinomycetota</taxon>
        <taxon>Actinomycetes</taxon>
        <taxon>Pseudonocardiales</taxon>
        <taxon>Pseudonocardiaceae</taxon>
        <taxon>Actinokineospora</taxon>
    </lineage>
</organism>
<name>A0A1Q9LBT9_9PSEU</name>
<accession>A0A1Q9LBT9</accession>
<gene>
    <name evidence="1" type="ORF">BJP25_05155</name>
</gene>
<proteinExistence type="predicted"/>
<dbReference type="Pfam" id="PF10604">
    <property type="entry name" value="Polyketide_cyc2"/>
    <property type="match status" value="1"/>
</dbReference>
<keyword evidence="2" id="KW-1185">Reference proteome</keyword>
<comment type="caution">
    <text evidence="1">The sequence shown here is derived from an EMBL/GenBank/DDBJ whole genome shotgun (WGS) entry which is preliminary data.</text>
</comment>
<dbReference type="InterPro" id="IPR019587">
    <property type="entry name" value="Polyketide_cyclase/dehydratase"/>
</dbReference>
<evidence type="ECO:0000313" key="2">
    <source>
        <dbReference type="Proteomes" id="UP000186040"/>
    </source>
</evidence>
<dbReference type="Proteomes" id="UP000186040">
    <property type="component" value="Unassembled WGS sequence"/>
</dbReference>
<evidence type="ECO:0000313" key="1">
    <source>
        <dbReference type="EMBL" id="OLR89476.1"/>
    </source>
</evidence>
<sequence length="156" mass="16844">MPAVPTHSATRFVPAPVGAVWPVVSEASRLPDWCSFADRVDVVSGSGVGQLRLARALLDGGRRQEVDQEVVEFEPGARVAWRQLAERVEDAPAPVRATGVVFRVVLAPEGDGTRVRFETSRTPVGLGNLLALHLFGGPRLTRTLDESLVRLTRSLA</sequence>
<reference evidence="1 2" key="1">
    <citation type="submission" date="2016-10" db="EMBL/GenBank/DDBJ databases">
        <title>The Draft Genome Sequence of Actinokineospora bangkokensis 44EHWT reveals the biosynthetic pathway of antifungal compounds Thailandins with unusual extender unit butylmalonyl-CoA.</title>
        <authorList>
            <person name="Greule A."/>
            <person name="Intra B."/>
            <person name="Flemming S."/>
            <person name="Rommel M.G."/>
            <person name="Panbangred W."/>
            <person name="Bechthold A."/>
        </authorList>
    </citation>
    <scope>NUCLEOTIDE SEQUENCE [LARGE SCALE GENOMIC DNA]</scope>
    <source>
        <strain evidence="1 2">44EHW</strain>
    </source>
</reference>
<dbReference type="InterPro" id="IPR023393">
    <property type="entry name" value="START-like_dom_sf"/>
</dbReference>
<dbReference type="EMBL" id="MKQR01000032">
    <property type="protein sequence ID" value="OLR89476.1"/>
    <property type="molecule type" value="Genomic_DNA"/>
</dbReference>
<protein>
    <recommendedName>
        <fullName evidence="3">Polyketide cyclase</fullName>
    </recommendedName>
</protein>
<dbReference type="Gene3D" id="3.30.530.20">
    <property type="match status" value="1"/>
</dbReference>
<dbReference type="SUPFAM" id="SSF55961">
    <property type="entry name" value="Bet v1-like"/>
    <property type="match status" value="1"/>
</dbReference>
<dbReference type="STRING" id="1193682.BJP25_05155"/>
<evidence type="ECO:0008006" key="3">
    <source>
        <dbReference type="Google" id="ProtNLM"/>
    </source>
</evidence>